<proteinExistence type="predicted"/>
<dbReference type="OrthoDB" id="610933at2"/>
<accession>A0A239EHF7</accession>
<protein>
    <recommendedName>
        <fullName evidence="3">DUF748 domain-containing protein</fullName>
    </recommendedName>
</protein>
<evidence type="ECO:0000313" key="2">
    <source>
        <dbReference type="Proteomes" id="UP000198480"/>
    </source>
</evidence>
<dbReference type="AlphaFoldDB" id="A0A239EHF7"/>
<keyword evidence="2" id="KW-1185">Reference proteome</keyword>
<dbReference type="Proteomes" id="UP000198480">
    <property type="component" value="Unassembled WGS sequence"/>
</dbReference>
<reference evidence="2" key="1">
    <citation type="submission" date="2017-06" db="EMBL/GenBank/DDBJ databases">
        <authorList>
            <person name="Varghese N."/>
            <person name="Submissions S."/>
        </authorList>
    </citation>
    <scope>NUCLEOTIDE SEQUENCE [LARGE SCALE GENOMIC DNA]</scope>
    <source>
        <strain evidence="2">5C</strain>
    </source>
</reference>
<dbReference type="RefSeq" id="WP_089240753.1">
    <property type="nucleotide sequence ID" value="NZ_FZOK01000009.1"/>
</dbReference>
<evidence type="ECO:0000313" key="1">
    <source>
        <dbReference type="EMBL" id="SNS43322.1"/>
    </source>
</evidence>
<gene>
    <name evidence="1" type="ORF">SAMN06295967_109119</name>
</gene>
<organism evidence="1 2">
    <name type="scientific">Belliella buryatensis</name>
    <dbReference type="NCBI Taxonomy" id="1500549"/>
    <lineage>
        <taxon>Bacteria</taxon>
        <taxon>Pseudomonadati</taxon>
        <taxon>Bacteroidota</taxon>
        <taxon>Cytophagia</taxon>
        <taxon>Cytophagales</taxon>
        <taxon>Cyclobacteriaceae</taxon>
        <taxon>Belliella</taxon>
    </lineage>
</organism>
<name>A0A239EHF7_9BACT</name>
<sequence>MKKWTIIALIALVILILALRGIPYMINVYLNQNADTIVSNMITRTSGFENHHVSFGKIRLDYNYAGTYLDIEDIKIKPTEELRLEQASFDLHLSHAKITGFKWKNFLFNNTIAIDSANLKNLLIKSITPPIDSIYLENISEKKERKDYDLIAANHIILENFNLENKDLQSDSTRLTIEKLSVNAENFHFTKEDISNPNSLFGAGAIHGEIDEVSLHFDEFRQKVAIQELLFDTRNQGLSIGNFSVINKLDKFPYTQAFKLRKPWLQLKEGKMDIVGMNFESFLKKGIIEIDSLKISHIHLEVFNNKKIPEDMERRPAMVHEIFQTIQVPMAIRNTILNNGYLRVEEQPEKSTPKTAHLFFSNLNAQISELSNLENGLESNELSLKANALLMGKGKIDLALSYALDDSLGNFHLRGTLGQMALSEVNTMIEPEAKVSLKSGVIKRLDFNIYANDDDGHGEVIVRYDDLEIELLNEDYQKDNNILRKIGSFLASKVIIKSQNPKKNGALRKGPVYARRVKHKSMFNYWWQLIFSGLKSTVTGEELEELKAKELQKS</sequence>
<evidence type="ECO:0008006" key="3">
    <source>
        <dbReference type="Google" id="ProtNLM"/>
    </source>
</evidence>
<dbReference type="EMBL" id="FZOK01000009">
    <property type="protein sequence ID" value="SNS43322.1"/>
    <property type="molecule type" value="Genomic_DNA"/>
</dbReference>